<gene>
    <name evidence="2" type="ORF">C7M84_024641</name>
</gene>
<dbReference type="InterPro" id="IPR000477">
    <property type="entry name" value="RT_dom"/>
</dbReference>
<name>A0A423U0G3_PENVA</name>
<proteinExistence type="predicted"/>
<protein>
    <recommendedName>
        <fullName evidence="1">Reverse transcriptase domain-containing protein</fullName>
    </recommendedName>
</protein>
<comment type="caution">
    <text evidence="2">The sequence shown here is derived from an EMBL/GenBank/DDBJ whole genome shotgun (WGS) entry which is preliminary data.</text>
</comment>
<keyword evidence="3" id="KW-1185">Reference proteome</keyword>
<dbReference type="PROSITE" id="PS50878">
    <property type="entry name" value="RT_POL"/>
    <property type="match status" value="1"/>
</dbReference>
<evidence type="ECO:0000313" key="3">
    <source>
        <dbReference type="Proteomes" id="UP000283509"/>
    </source>
</evidence>
<dbReference type="Proteomes" id="UP000283509">
    <property type="component" value="Unassembled WGS sequence"/>
</dbReference>
<sequence length="414" mass="46232">MWTKLRLASGAKCSMLAPHPHPHSEANRLALSFATPSVAPCNASHNFLAPNPRTAPQPGTTYLNHQPKTHGTCCAPSLHLSRYISYLAMETCMCSIAYKHHSIPSIHIFLEGTGTAHITTLLSLTDGNDSVIVFLDLEKAFELANRDAILHILAEKGVKGMLLQWVKDYISNRKVRVKFQGRTSEFYPFEIGIPQGGLLSPFLFNLLIVKLADTSFPNNTHLIAYADDFQLVVTGRNRLTSSKLGAGFRTLRLFYIHAVRSLIDYSAPALLTLSPQDIVTQETIQNRAMRVILAAPRWARHTNIRMNSFLPSLKCRMHQLTAGVVAKMLCRSRPSPLKHITANLLNPNEIDSTTFVWHASLIKALQSLDAIPMIYRGMDAPILDMFLNHLGLHKQSIVTQTLSQPLKPFTQQRF</sequence>
<dbReference type="EMBL" id="QCYY01000863">
    <property type="protein sequence ID" value="ROT82187.1"/>
    <property type="molecule type" value="Genomic_DNA"/>
</dbReference>
<dbReference type="PANTHER" id="PTHR19446">
    <property type="entry name" value="REVERSE TRANSCRIPTASES"/>
    <property type="match status" value="1"/>
</dbReference>
<evidence type="ECO:0000259" key="1">
    <source>
        <dbReference type="PROSITE" id="PS50878"/>
    </source>
</evidence>
<accession>A0A423U0G3</accession>
<organism evidence="2 3">
    <name type="scientific">Penaeus vannamei</name>
    <name type="common">Whiteleg shrimp</name>
    <name type="synonym">Litopenaeus vannamei</name>
    <dbReference type="NCBI Taxonomy" id="6689"/>
    <lineage>
        <taxon>Eukaryota</taxon>
        <taxon>Metazoa</taxon>
        <taxon>Ecdysozoa</taxon>
        <taxon>Arthropoda</taxon>
        <taxon>Crustacea</taxon>
        <taxon>Multicrustacea</taxon>
        <taxon>Malacostraca</taxon>
        <taxon>Eumalacostraca</taxon>
        <taxon>Eucarida</taxon>
        <taxon>Decapoda</taxon>
        <taxon>Dendrobranchiata</taxon>
        <taxon>Penaeoidea</taxon>
        <taxon>Penaeidae</taxon>
        <taxon>Penaeus</taxon>
    </lineage>
</organism>
<dbReference type="GO" id="GO:0071897">
    <property type="term" value="P:DNA biosynthetic process"/>
    <property type="evidence" value="ECO:0007669"/>
    <property type="project" value="UniProtKB-ARBA"/>
</dbReference>
<dbReference type="STRING" id="6689.A0A423U0G3"/>
<dbReference type="SUPFAM" id="SSF56672">
    <property type="entry name" value="DNA/RNA polymerases"/>
    <property type="match status" value="1"/>
</dbReference>
<dbReference type="Pfam" id="PF00078">
    <property type="entry name" value="RVT_1"/>
    <property type="match status" value="1"/>
</dbReference>
<dbReference type="OrthoDB" id="6366904at2759"/>
<dbReference type="AlphaFoldDB" id="A0A423U0G3"/>
<reference evidence="2 3" key="1">
    <citation type="submission" date="2018-04" db="EMBL/GenBank/DDBJ databases">
        <authorList>
            <person name="Zhang X."/>
            <person name="Yuan J."/>
            <person name="Li F."/>
            <person name="Xiang J."/>
        </authorList>
    </citation>
    <scope>NUCLEOTIDE SEQUENCE [LARGE SCALE GENOMIC DNA]</scope>
    <source>
        <tissue evidence="2">Muscle</tissue>
    </source>
</reference>
<reference evidence="2 3" key="2">
    <citation type="submission" date="2019-01" db="EMBL/GenBank/DDBJ databases">
        <title>The decoding of complex shrimp genome reveals the adaptation for benthos swimmer, frequently molting mechanism and breeding impact on genome.</title>
        <authorList>
            <person name="Sun Y."/>
            <person name="Gao Y."/>
            <person name="Yu Y."/>
        </authorList>
    </citation>
    <scope>NUCLEOTIDE SEQUENCE [LARGE SCALE GENOMIC DNA]</scope>
    <source>
        <tissue evidence="2">Muscle</tissue>
    </source>
</reference>
<dbReference type="InterPro" id="IPR043502">
    <property type="entry name" value="DNA/RNA_pol_sf"/>
</dbReference>
<feature type="domain" description="Reverse transcriptase" evidence="1">
    <location>
        <begin position="1"/>
        <end position="292"/>
    </location>
</feature>
<evidence type="ECO:0000313" key="2">
    <source>
        <dbReference type="EMBL" id="ROT82187.1"/>
    </source>
</evidence>